<dbReference type="Proteomes" id="UP000827976">
    <property type="component" value="Chromosome 19"/>
</dbReference>
<proteinExistence type="predicted"/>
<dbReference type="EMBL" id="CM037029">
    <property type="protein sequence ID" value="KAH7652267.1"/>
    <property type="molecule type" value="Genomic_DNA"/>
</dbReference>
<protein>
    <submittedName>
        <fullName evidence="1">Ribonuclease H-like protein</fullName>
    </submittedName>
</protein>
<sequence>MLRVMDTDKPTLHLVCEMWDIMIEKVKATIYMHEHRQLEERSTFYEVIYAILIDRWTKSSTPFHCIAHFLNPRYYSNEWLNEVPNCLAPHRDVEISEERNKCLRKYFPSNEERKMVFQEFASFSGALGAFGTSDSLQDRWNLEPKSWWLVHGSSTPLLQCLVLKLFGQPSSSSCCERNWSTYSFIHSLKRNKMNPQRAEDLVFAHTNLRLLSRSSPQYNEVLSKNWDIGGDFFDSFEGVGILKVANLSLDEPETEKIFFNNEEDMEK</sequence>
<comment type="caution">
    <text evidence="1">The sequence shown here is derived from an EMBL/GenBank/DDBJ whole genome shotgun (WGS) entry which is preliminary data.</text>
</comment>
<name>A0ACB7TVY3_DIOAL</name>
<reference evidence="2" key="1">
    <citation type="journal article" date="2022" name="Nat. Commun.">
        <title>Chromosome evolution and the genetic basis of agronomically important traits in greater yam.</title>
        <authorList>
            <person name="Bredeson J.V."/>
            <person name="Lyons J.B."/>
            <person name="Oniyinde I.O."/>
            <person name="Okereke N.R."/>
            <person name="Kolade O."/>
            <person name="Nnabue I."/>
            <person name="Nwadili C.O."/>
            <person name="Hribova E."/>
            <person name="Parker M."/>
            <person name="Nwogha J."/>
            <person name="Shu S."/>
            <person name="Carlson J."/>
            <person name="Kariba R."/>
            <person name="Muthemba S."/>
            <person name="Knop K."/>
            <person name="Barton G.J."/>
            <person name="Sherwood A.V."/>
            <person name="Lopez-Montes A."/>
            <person name="Asiedu R."/>
            <person name="Jamnadass R."/>
            <person name="Muchugi A."/>
            <person name="Goodstein D."/>
            <person name="Egesi C.N."/>
            <person name="Featherston J."/>
            <person name="Asfaw A."/>
            <person name="Simpson G.G."/>
            <person name="Dolezel J."/>
            <person name="Hendre P.S."/>
            <person name="Van Deynze A."/>
            <person name="Kumar P.L."/>
            <person name="Obidiegwu J.E."/>
            <person name="Bhattacharjee R."/>
            <person name="Rokhsar D.S."/>
        </authorList>
    </citation>
    <scope>NUCLEOTIDE SEQUENCE [LARGE SCALE GENOMIC DNA]</scope>
    <source>
        <strain evidence="2">cv. TDa95/00328</strain>
    </source>
</reference>
<gene>
    <name evidence="1" type="ORF">IHE45_19G005800</name>
</gene>
<keyword evidence="2" id="KW-1185">Reference proteome</keyword>
<organism evidence="1 2">
    <name type="scientific">Dioscorea alata</name>
    <name type="common">Purple yam</name>
    <dbReference type="NCBI Taxonomy" id="55571"/>
    <lineage>
        <taxon>Eukaryota</taxon>
        <taxon>Viridiplantae</taxon>
        <taxon>Streptophyta</taxon>
        <taxon>Embryophyta</taxon>
        <taxon>Tracheophyta</taxon>
        <taxon>Spermatophyta</taxon>
        <taxon>Magnoliopsida</taxon>
        <taxon>Liliopsida</taxon>
        <taxon>Dioscoreales</taxon>
        <taxon>Dioscoreaceae</taxon>
        <taxon>Dioscorea</taxon>
    </lineage>
</organism>
<evidence type="ECO:0000313" key="1">
    <source>
        <dbReference type="EMBL" id="KAH7652267.1"/>
    </source>
</evidence>
<accession>A0ACB7TVY3</accession>
<evidence type="ECO:0000313" key="2">
    <source>
        <dbReference type="Proteomes" id="UP000827976"/>
    </source>
</evidence>